<evidence type="ECO:0000259" key="1">
    <source>
        <dbReference type="PROSITE" id="PS50238"/>
    </source>
</evidence>
<dbReference type="PROSITE" id="PS51257">
    <property type="entry name" value="PROKAR_LIPOPROTEIN"/>
    <property type="match status" value="1"/>
</dbReference>
<dbReference type="PANTHER" id="PTHR23179">
    <property type="entry name" value="T-CELL ACTIVATION RHO GTPASE ACTIVATING PROTEIN-RELATED"/>
    <property type="match status" value="1"/>
</dbReference>
<dbReference type="VEuPathDB" id="VectorBase:AEPI002143"/>
<evidence type="ECO:0000313" key="3">
    <source>
        <dbReference type="Proteomes" id="UP000075885"/>
    </source>
</evidence>
<evidence type="ECO:0000313" key="2">
    <source>
        <dbReference type="EnsemblMetazoa" id="AEPI002143-PA"/>
    </source>
</evidence>
<dbReference type="STRING" id="199890.A0A182P5F3"/>
<accession>A0A182P5F3</accession>
<dbReference type="PANTHER" id="PTHR23179:SF27">
    <property type="entry name" value="RHO GTPASE ACTIVATING PROTEIN AT 71E, ISOFORM D"/>
    <property type="match status" value="1"/>
</dbReference>
<dbReference type="GO" id="GO:0005096">
    <property type="term" value="F:GTPase activator activity"/>
    <property type="evidence" value="ECO:0007669"/>
    <property type="project" value="TreeGrafter"/>
</dbReference>
<dbReference type="Proteomes" id="UP000075885">
    <property type="component" value="Unassembled WGS sequence"/>
</dbReference>
<feature type="domain" description="Rho-GAP" evidence="1">
    <location>
        <begin position="40"/>
        <end position="158"/>
    </location>
</feature>
<dbReference type="SUPFAM" id="SSF48350">
    <property type="entry name" value="GTPase activation domain, GAP"/>
    <property type="match status" value="1"/>
</dbReference>
<name>A0A182P5F3_9DIPT</name>
<dbReference type="PROSITE" id="PS50238">
    <property type="entry name" value="RHOGAP"/>
    <property type="match status" value="1"/>
</dbReference>
<dbReference type="EnsemblMetazoa" id="AEPI002143-RA">
    <property type="protein sequence ID" value="AEPI002143-PA"/>
    <property type="gene ID" value="AEPI002143"/>
</dbReference>
<dbReference type="InterPro" id="IPR000198">
    <property type="entry name" value="RhoGAP_dom"/>
</dbReference>
<sequence>MSSWAQRMHRRAATFGSVVTSCGHPGTPYPHRLEKVKFGVPLEEVCKNDIPGPLLVLILKLNKEAPCRKDVFRAPGNQGAMKKLIHFLQQGRLVNVDNYSVYTIASVLKKFLRKIPGGVFGRDGEAELFQIVDLDDEAQQQEKIHRVTIILVIAHSYT</sequence>
<reference evidence="3" key="1">
    <citation type="submission" date="2013-03" db="EMBL/GenBank/DDBJ databases">
        <title>The Genome Sequence of Anopheles epiroticus epiroticus2.</title>
        <authorList>
            <consortium name="The Broad Institute Genomics Platform"/>
            <person name="Neafsey D.E."/>
            <person name="Howell P."/>
            <person name="Walker B."/>
            <person name="Young S.K."/>
            <person name="Zeng Q."/>
            <person name="Gargeya S."/>
            <person name="Fitzgerald M."/>
            <person name="Haas B."/>
            <person name="Abouelleil A."/>
            <person name="Allen A.W."/>
            <person name="Alvarado L."/>
            <person name="Arachchi H.M."/>
            <person name="Berlin A.M."/>
            <person name="Chapman S.B."/>
            <person name="Gainer-Dewar J."/>
            <person name="Goldberg J."/>
            <person name="Griggs A."/>
            <person name="Gujja S."/>
            <person name="Hansen M."/>
            <person name="Howarth C."/>
            <person name="Imamovic A."/>
            <person name="Ireland A."/>
            <person name="Larimer J."/>
            <person name="McCowan C."/>
            <person name="Murphy C."/>
            <person name="Pearson M."/>
            <person name="Poon T.W."/>
            <person name="Priest M."/>
            <person name="Roberts A."/>
            <person name="Saif S."/>
            <person name="Shea T."/>
            <person name="Sisk P."/>
            <person name="Sykes S."/>
            <person name="Wortman J."/>
            <person name="Nusbaum C."/>
            <person name="Birren B."/>
        </authorList>
    </citation>
    <scope>NUCLEOTIDE SEQUENCE [LARGE SCALE GENOMIC DNA]</scope>
    <source>
        <strain evidence="3">Epiroticus2</strain>
    </source>
</reference>
<dbReference type="InterPro" id="IPR008936">
    <property type="entry name" value="Rho_GTPase_activation_prot"/>
</dbReference>
<dbReference type="GO" id="GO:0007165">
    <property type="term" value="P:signal transduction"/>
    <property type="evidence" value="ECO:0007669"/>
    <property type="project" value="InterPro"/>
</dbReference>
<dbReference type="Gene3D" id="1.10.555.10">
    <property type="entry name" value="Rho GTPase activation protein"/>
    <property type="match status" value="1"/>
</dbReference>
<organism evidence="2 3">
    <name type="scientific">Anopheles epiroticus</name>
    <dbReference type="NCBI Taxonomy" id="199890"/>
    <lineage>
        <taxon>Eukaryota</taxon>
        <taxon>Metazoa</taxon>
        <taxon>Ecdysozoa</taxon>
        <taxon>Arthropoda</taxon>
        <taxon>Hexapoda</taxon>
        <taxon>Insecta</taxon>
        <taxon>Pterygota</taxon>
        <taxon>Neoptera</taxon>
        <taxon>Endopterygota</taxon>
        <taxon>Diptera</taxon>
        <taxon>Nematocera</taxon>
        <taxon>Culicoidea</taxon>
        <taxon>Culicidae</taxon>
        <taxon>Anophelinae</taxon>
        <taxon>Anopheles</taxon>
    </lineage>
</organism>
<dbReference type="AlphaFoldDB" id="A0A182P5F3"/>
<reference evidence="2" key="2">
    <citation type="submission" date="2020-05" db="UniProtKB">
        <authorList>
            <consortium name="EnsemblMetazoa"/>
        </authorList>
    </citation>
    <scope>IDENTIFICATION</scope>
    <source>
        <strain evidence="2">Epiroticus2</strain>
    </source>
</reference>
<keyword evidence="3" id="KW-1185">Reference proteome</keyword>
<protein>
    <recommendedName>
        <fullName evidence="1">Rho-GAP domain-containing protein</fullName>
    </recommendedName>
</protein>
<proteinExistence type="predicted"/>
<dbReference type="Pfam" id="PF00620">
    <property type="entry name" value="RhoGAP"/>
    <property type="match status" value="1"/>
</dbReference>